<gene>
    <name evidence="2" type="ORF">WOLCODRAFT_142658</name>
</gene>
<dbReference type="Proteomes" id="UP000218811">
    <property type="component" value="Unassembled WGS sequence"/>
</dbReference>
<feature type="transmembrane region" description="Helical" evidence="1">
    <location>
        <begin position="21"/>
        <end position="48"/>
    </location>
</feature>
<dbReference type="EMBL" id="KB467942">
    <property type="protein sequence ID" value="PCH38626.1"/>
    <property type="molecule type" value="Genomic_DNA"/>
</dbReference>
<feature type="transmembrane region" description="Helical" evidence="1">
    <location>
        <begin position="111"/>
        <end position="131"/>
    </location>
</feature>
<protein>
    <submittedName>
        <fullName evidence="2">Uncharacterized protein</fullName>
    </submittedName>
</protein>
<name>A0A2H3J8U1_WOLCO</name>
<dbReference type="AlphaFoldDB" id="A0A2H3J8U1"/>
<evidence type="ECO:0000313" key="2">
    <source>
        <dbReference type="EMBL" id="PCH38626.1"/>
    </source>
</evidence>
<organism evidence="2 3">
    <name type="scientific">Wolfiporia cocos (strain MD-104)</name>
    <name type="common">Brown rot fungus</name>
    <dbReference type="NCBI Taxonomy" id="742152"/>
    <lineage>
        <taxon>Eukaryota</taxon>
        <taxon>Fungi</taxon>
        <taxon>Dikarya</taxon>
        <taxon>Basidiomycota</taxon>
        <taxon>Agaricomycotina</taxon>
        <taxon>Agaricomycetes</taxon>
        <taxon>Polyporales</taxon>
        <taxon>Phaeolaceae</taxon>
        <taxon>Wolfiporia</taxon>
    </lineage>
</organism>
<proteinExistence type="predicted"/>
<keyword evidence="1" id="KW-1133">Transmembrane helix</keyword>
<feature type="transmembrane region" description="Helical" evidence="1">
    <location>
        <begin position="60"/>
        <end position="85"/>
    </location>
</feature>
<evidence type="ECO:0000256" key="1">
    <source>
        <dbReference type="SAM" id="Phobius"/>
    </source>
</evidence>
<accession>A0A2H3J8U1</accession>
<feature type="transmembrane region" description="Helical" evidence="1">
    <location>
        <begin position="161"/>
        <end position="179"/>
    </location>
</feature>
<reference evidence="2 3" key="1">
    <citation type="journal article" date="2012" name="Science">
        <title>The Paleozoic origin of enzymatic lignin decomposition reconstructed from 31 fungal genomes.</title>
        <authorList>
            <person name="Floudas D."/>
            <person name="Binder M."/>
            <person name="Riley R."/>
            <person name="Barry K."/>
            <person name="Blanchette R.A."/>
            <person name="Henrissat B."/>
            <person name="Martinez A.T."/>
            <person name="Otillar R."/>
            <person name="Spatafora J.W."/>
            <person name="Yadav J.S."/>
            <person name="Aerts A."/>
            <person name="Benoit I."/>
            <person name="Boyd A."/>
            <person name="Carlson A."/>
            <person name="Copeland A."/>
            <person name="Coutinho P.M."/>
            <person name="de Vries R.P."/>
            <person name="Ferreira P."/>
            <person name="Findley K."/>
            <person name="Foster B."/>
            <person name="Gaskell J."/>
            <person name="Glotzer D."/>
            <person name="Gorecki P."/>
            <person name="Heitman J."/>
            <person name="Hesse C."/>
            <person name="Hori C."/>
            <person name="Igarashi K."/>
            <person name="Jurgens J.A."/>
            <person name="Kallen N."/>
            <person name="Kersten P."/>
            <person name="Kohler A."/>
            <person name="Kuees U."/>
            <person name="Kumar T.K.A."/>
            <person name="Kuo A."/>
            <person name="LaButti K."/>
            <person name="Larrondo L.F."/>
            <person name="Lindquist E."/>
            <person name="Ling A."/>
            <person name="Lombard V."/>
            <person name="Lucas S."/>
            <person name="Lundell T."/>
            <person name="Martin R."/>
            <person name="McLaughlin D.J."/>
            <person name="Morgenstern I."/>
            <person name="Morin E."/>
            <person name="Murat C."/>
            <person name="Nagy L.G."/>
            <person name="Nolan M."/>
            <person name="Ohm R.A."/>
            <person name="Patyshakuliyeva A."/>
            <person name="Rokas A."/>
            <person name="Ruiz-Duenas F.J."/>
            <person name="Sabat G."/>
            <person name="Salamov A."/>
            <person name="Samejima M."/>
            <person name="Schmutz J."/>
            <person name="Slot J.C."/>
            <person name="St John F."/>
            <person name="Stenlid J."/>
            <person name="Sun H."/>
            <person name="Sun S."/>
            <person name="Syed K."/>
            <person name="Tsang A."/>
            <person name="Wiebenga A."/>
            <person name="Young D."/>
            <person name="Pisabarro A."/>
            <person name="Eastwood D.C."/>
            <person name="Martin F."/>
            <person name="Cullen D."/>
            <person name="Grigoriev I.V."/>
            <person name="Hibbett D.S."/>
        </authorList>
    </citation>
    <scope>NUCLEOTIDE SEQUENCE [LARGE SCALE GENOMIC DNA]</scope>
    <source>
        <strain evidence="2 3">MD-104</strain>
    </source>
</reference>
<keyword evidence="1" id="KW-0472">Membrane</keyword>
<keyword evidence="1" id="KW-0812">Transmembrane</keyword>
<keyword evidence="3" id="KW-1185">Reference proteome</keyword>
<sequence>MSFTQPPAALVQEVELMLNEAICYLLSLVAMPFGLPILWGHAILHALFPRTFYRLSYTSLWGLAHIGGTFMLFAFSLAAAIYAAISNAADRVARPHSCRSSTARDSTAHKVALFLCGMVAGALGPIFATAYNHAQGLRYPEAITVSLRSFVERTTMMPEEAVVAAMVGYMVLYSCIMMGRRCCVRVGLWRRQWAERERREHRKRILMEALRDENGEDVRAMFVDKVVGEVRSNVAGQK</sequence>
<evidence type="ECO:0000313" key="3">
    <source>
        <dbReference type="Proteomes" id="UP000218811"/>
    </source>
</evidence>